<evidence type="ECO:0000256" key="12">
    <source>
        <dbReference type="ARBA" id="ARBA00042677"/>
    </source>
</evidence>
<dbReference type="AlphaFoldDB" id="A0A8X6NFN8"/>
<keyword evidence="7" id="KW-0269">Exonuclease</keyword>
<dbReference type="Pfam" id="PF07522">
    <property type="entry name" value="DRMBL"/>
    <property type="match status" value="1"/>
</dbReference>
<dbReference type="PANTHER" id="PTHR23240">
    <property type="entry name" value="DNA CROSS-LINK REPAIR PROTEIN PSO2/SNM1-RELATED"/>
    <property type="match status" value="1"/>
</dbReference>
<dbReference type="PANTHER" id="PTHR23240:SF8">
    <property type="entry name" value="PROTEIN ARTEMIS"/>
    <property type="match status" value="1"/>
</dbReference>
<dbReference type="GO" id="GO:0005634">
    <property type="term" value="C:nucleus"/>
    <property type="evidence" value="ECO:0007669"/>
    <property type="project" value="UniProtKB-SubCell"/>
</dbReference>
<comment type="subcellular location">
    <subcellularLocation>
        <location evidence="1">Nucleus</location>
    </subcellularLocation>
</comment>
<keyword evidence="10" id="KW-0539">Nucleus</keyword>
<feature type="region of interest" description="Disordered" evidence="13">
    <location>
        <begin position="974"/>
        <end position="1022"/>
    </location>
</feature>
<dbReference type="OrthoDB" id="262529at2759"/>
<keyword evidence="6" id="KW-0378">Hydrolase</keyword>
<keyword evidence="5" id="KW-0227">DNA damage</keyword>
<dbReference type="InterPro" id="IPR011084">
    <property type="entry name" value="DRMBL"/>
</dbReference>
<dbReference type="GO" id="GO:0006303">
    <property type="term" value="P:double-strand break repair via nonhomologous end joining"/>
    <property type="evidence" value="ECO:0007669"/>
    <property type="project" value="TreeGrafter"/>
</dbReference>
<dbReference type="InterPro" id="IPR036866">
    <property type="entry name" value="RibonucZ/Hydroxyglut_hydro"/>
</dbReference>
<dbReference type="EMBL" id="BMAW01008854">
    <property type="protein sequence ID" value="GFT10799.1"/>
    <property type="molecule type" value="Genomic_DNA"/>
</dbReference>
<comment type="similarity">
    <text evidence="2">Belongs to the DNA repair metallo-beta-lactamase (DRMBL) family.</text>
</comment>
<dbReference type="GO" id="GO:0006310">
    <property type="term" value="P:DNA recombination"/>
    <property type="evidence" value="ECO:0007669"/>
    <property type="project" value="UniProtKB-KW"/>
</dbReference>
<proteinExistence type="inferred from homology"/>
<feature type="region of interest" description="Disordered" evidence="13">
    <location>
        <begin position="369"/>
        <end position="398"/>
    </location>
</feature>
<reference evidence="15" key="1">
    <citation type="submission" date="2020-08" db="EMBL/GenBank/DDBJ databases">
        <title>Multicomponent nature underlies the extraordinary mechanical properties of spider dragline silk.</title>
        <authorList>
            <person name="Kono N."/>
            <person name="Nakamura H."/>
            <person name="Mori M."/>
            <person name="Yoshida Y."/>
            <person name="Ohtoshi R."/>
            <person name="Malay A.D."/>
            <person name="Moran D.A.P."/>
            <person name="Tomita M."/>
            <person name="Numata K."/>
            <person name="Arakawa K."/>
        </authorList>
    </citation>
    <scope>NUCLEOTIDE SEQUENCE</scope>
</reference>
<evidence type="ECO:0000313" key="16">
    <source>
        <dbReference type="Proteomes" id="UP000887013"/>
    </source>
</evidence>
<evidence type="ECO:0000313" key="15">
    <source>
        <dbReference type="EMBL" id="GFT10799.1"/>
    </source>
</evidence>
<dbReference type="Proteomes" id="UP000887013">
    <property type="component" value="Unassembled WGS sequence"/>
</dbReference>
<evidence type="ECO:0000259" key="14">
    <source>
        <dbReference type="Pfam" id="PF07522"/>
    </source>
</evidence>
<sequence length="1022" mass="115770">MSTFDGVIKEYPLISIDNFLKKCKNFESTVFFLSHCHTDHMHGLNHPGFFQLLESRCFSKVYMSDVSHHILKNDDAFSHLNKYWVTIPLEQPTIIPVPNKDGEVHTRIVVTLLTAGHCPGSVMIYIEGENGKVLYTGDFRLPVGDSARLINLHDEQGRLKSLDALYVDTTFCKKNYMYFPTREQGLEAVESLVIPWLAEGPDHIISFICPAKYNYEFIFVELFKKIGEKVHVSEERLRQYKGIKVIEEAVTCIATESRIHACYINKNGLKAIFVHEMPCGYKTEDGKPVKVRYIKPCAMSFTNLDPGDDVYVYEERNQMYKVCFSTHSSLSEIRDLAQYLKPKNIYPNVVQKQTVEEIIDLINAASPRDTNSSDLNSTSSPLGILKRPLPNDKSHASSSNSLPFYDDYYKINQKNQPLDFPSVKSCPMMEAEGTNAEPEIGNLNSPDISPVKWLCPFLSSDDENCDPNSSYSSSKDRSDSETTYGTSEEQECKNISIKSAEKSVLLDDLHSNKEISESLVDGKAKGFVNKSVDEVSKKSTCLHFEASTSVNAKSSTVNYCVECNNFAKKSALCQILNADPNEMKYADCVATFKMQALNVTTNKYFHNISKNELKLEDEKMRFVKYIGGYCTNNTLNKSKSTMLKSVSVDSSNVDVEIESSKNDNVQKDFNNFYESSVTNQSQCNVKLSDVPEKEQVDSSPDVEVVFTLVNSKNTLDYSNLTGRKNKDFINDDQMKNRKFSFPHNSTFDLFDVEKNKSFSSNEKSLTSENSPIQSCNKIIKTSKNSFYQTKQNSSPEFCSFISKPPNFERNCDNNIKKDFVSNESSFLKCVPENLYNKSTEDYKFIKKLSNTFTSKAYSFSQKLLDISAPKSERKSVINKQKLLKNSIVSKRSSEGSDRNNKYCKEVELIDLSSDDSDNPLNLKYDKLSSDLITNNNSQKKESHCDVIDSSSDVEVLDSSPSLLFPTKFRREFVDSTQHSSSKKRNHTEEGEFSFPKSPKLNEDNSPDIFEGNNDVESTPDDL</sequence>
<keyword evidence="3" id="KW-0540">Nuclease</keyword>
<dbReference type="Gene3D" id="3.60.15.10">
    <property type="entry name" value="Ribonuclease Z/Hydroxyacylglutathione hydrolase-like"/>
    <property type="match status" value="1"/>
</dbReference>
<evidence type="ECO:0000256" key="11">
    <source>
        <dbReference type="ARBA" id="ARBA00039759"/>
    </source>
</evidence>
<dbReference type="GO" id="GO:0003684">
    <property type="term" value="F:damaged DNA binding"/>
    <property type="evidence" value="ECO:0007669"/>
    <property type="project" value="TreeGrafter"/>
</dbReference>
<dbReference type="GO" id="GO:0036297">
    <property type="term" value="P:interstrand cross-link repair"/>
    <property type="evidence" value="ECO:0007669"/>
    <property type="project" value="TreeGrafter"/>
</dbReference>
<evidence type="ECO:0000256" key="5">
    <source>
        <dbReference type="ARBA" id="ARBA00022763"/>
    </source>
</evidence>
<dbReference type="Gene3D" id="3.40.50.12650">
    <property type="match status" value="1"/>
</dbReference>
<evidence type="ECO:0000256" key="13">
    <source>
        <dbReference type="SAM" id="MobiDB-lite"/>
    </source>
</evidence>
<evidence type="ECO:0000256" key="2">
    <source>
        <dbReference type="ARBA" id="ARBA00010304"/>
    </source>
</evidence>
<evidence type="ECO:0000256" key="9">
    <source>
        <dbReference type="ARBA" id="ARBA00023204"/>
    </source>
</evidence>
<organism evidence="15 16">
    <name type="scientific">Nephila pilipes</name>
    <name type="common">Giant wood spider</name>
    <name type="synonym">Nephila maculata</name>
    <dbReference type="NCBI Taxonomy" id="299642"/>
    <lineage>
        <taxon>Eukaryota</taxon>
        <taxon>Metazoa</taxon>
        <taxon>Ecdysozoa</taxon>
        <taxon>Arthropoda</taxon>
        <taxon>Chelicerata</taxon>
        <taxon>Arachnida</taxon>
        <taxon>Araneae</taxon>
        <taxon>Araneomorphae</taxon>
        <taxon>Entelegynae</taxon>
        <taxon>Araneoidea</taxon>
        <taxon>Nephilidae</taxon>
        <taxon>Nephila</taxon>
    </lineage>
</organism>
<evidence type="ECO:0000256" key="10">
    <source>
        <dbReference type="ARBA" id="ARBA00023242"/>
    </source>
</evidence>
<name>A0A8X6NFN8_NEPPI</name>
<dbReference type="GO" id="GO:0000723">
    <property type="term" value="P:telomere maintenance"/>
    <property type="evidence" value="ECO:0007669"/>
    <property type="project" value="TreeGrafter"/>
</dbReference>
<evidence type="ECO:0000256" key="4">
    <source>
        <dbReference type="ARBA" id="ARBA00022759"/>
    </source>
</evidence>
<gene>
    <name evidence="15" type="primary">DCLRE1C</name>
    <name evidence="15" type="ORF">NPIL_216341</name>
</gene>
<feature type="domain" description="DNA repair metallo-beta-lactamase" evidence="14">
    <location>
        <begin position="250"/>
        <end position="351"/>
    </location>
</feature>
<accession>A0A8X6NFN8</accession>
<keyword evidence="8" id="KW-0233">DNA recombination</keyword>
<evidence type="ECO:0000256" key="1">
    <source>
        <dbReference type="ARBA" id="ARBA00004123"/>
    </source>
</evidence>
<evidence type="ECO:0000256" key="3">
    <source>
        <dbReference type="ARBA" id="ARBA00022722"/>
    </source>
</evidence>
<dbReference type="GO" id="GO:0035312">
    <property type="term" value="F:5'-3' DNA exonuclease activity"/>
    <property type="evidence" value="ECO:0007669"/>
    <property type="project" value="TreeGrafter"/>
</dbReference>
<dbReference type="SUPFAM" id="SSF56281">
    <property type="entry name" value="Metallo-hydrolase/oxidoreductase"/>
    <property type="match status" value="1"/>
</dbReference>
<evidence type="ECO:0000256" key="6">
    <source>
        <dbReference type="ARBA" id="ARBA00022801"/>
    </source>
</evidence>
<feature type="region of interest" description="Disordered" evidence="13">
    <location>
        <begin position="465"/>
        <end position="488"/>
    </location>
</feature>
<evidence type="ECO:0000256" key="7">
    <source>
        <dbReference type="ARBA" id="ARBA00022839"/>
    </source>
</evidence>
<keyword evidence="4" id="KW-0255">Endonuclease</keyword>
<keyword evidence="9" id="KW-0234">DNA repair</keyword>
<protein>
    <recommendedName>
        <fullName evidence="11">Protein artemis</fullName>
    </recommendedName>
    <alternativeName>
        <fullName evidence="12">DNA cross-link repair 1C protein</fullName>
    </alternativeName>
</protein>
<comment type="caution">
    <text evidence="15">The sequence shown here is derived from an EMBL/GenBank/DDBJ whole genome shotgun (WGS) entry which is preliminary data.</text>
</comment>
<dbReference type="GO" id="GO:0004519">
    <property type="term" value="F:endonuclease activity"/>
    <property type="evidence" value="ECO:0007669"/>
    <property type="project" value="UniProtKB-KW"/>
</dbReference>
<keyword evidence="16" id="KW-1185">Reference proteome</keyword>
<feature type="compositionally biased region" description="Low complexity" evidence="13">
    <location>
        <begin position="369"/>
        <end position="382"/>
    </location>
</feature>
<evidence type="ECO:0000256" key="8">
    <source>
        <dbReference type="ARBA" id="ARBA00023172"/>
    </source>
</evidence>